<reference evidence="1 2" key="1">
    <citation type="submission" date="2020-12" db="EMBL/GenBank/DDBJ databases">
        <title>Sphingomonas sp.</title>
        <authorList>
            <person name="Kim M.K."/>
        </authorList>
    </citation>
    <scope>NUCLEOTIDE SEQUENCE [LARGE SCALE GENOMIC DNA]</scope>
    <source>
        <strain evidence="1 2">BT552</strain>
    </source>
</reference>
<dbReference type="Proteomes" id="UP000763641">
    <property type="component" value="Unassembled WGS sequence"/>
</dbReference>
<organism evidence="1 2">
    <name type="scientific">Sphingomonas longa</name>
    <dbReference type="NCBI Taxonomy" id="2778730"/>
    <lineage>
        <taxon>Bacteria</taxon>
        <taxon>Pseudomonadati</taxon>
        <taxon>Pseudomonadota</taxon>
        <taxon>Alphaproteobacteria</taxon>
        <taxon>Sphingomonadales</taxon>
        <taxon>Sphingomonadaceae</taxon>
        <taxon>Sphingomonas</taxon>
    </lineage>
</organism>
<accession>A0ABS2DAM1</accession>
<evidence type="ECO:0000313" key="1">
    <source>
        <dbReference type="EMBL" id="MBM6577533.1"/>
    </source>
</evidence>
<dbReference type="EMBL" id="JAFEMC010000004">
    <property type="protein sequence ID" value="MBM6577533.1"/>
    <property type="molecule type" value="Genomic_DNA"/>
</dbReference>
<sequence>MYKWPYADWAKAGFDAWALGMEASAVIGMRVAKIASGGDADQRETRLMMQEKMQAALELQFAMATGGLGSTPLAGTQKVLKHYQRKVGANRRRLGKAGG</sequence>
<proteinExistence type="predicted"/>
<evidence type="ECO:0000313" key="2">
    <source>
        <dbReference type="Proteomes" id="UP000763641"/>
    </source>
</evidence>
<dbReference type="RefSeq" id="WP_204199638.1">
    <property type="nucleotide sequence ID" value="NZ_JAFEMC010000004.1"/>
</dbReference>
<protein>
    <submittedName>
        <fullName evidence="1">Uncharacterized protein</fullName>
    </submittedName>
</protein>
<gene>
    <name evidence="1" type="ORF">ILT43_14215</name>
</gene>
<keyword evidence="2" id="KW-1185">Reference proteome</keyword>
<comment type="caution">
    <text evidence="1">The sequence shown here is derived from an EMBL/GenBank/DDBJ whole genome shotgun (WGS) entry which is preliminary data.</text>
</comment>
<name>A0ABS2DAM1_9SPHN</name>